<dbReference type="EMBL" id="CAJNJA010007302">
    <property type="protein sequence ID" value="CAE7222950.1"/>
    <property type="molecule type" value="Genomic_DNA"/>
</dbReference>
<organism evidence="1 2">
    <name type="scientific">Symbiodinium necroappetens</name>
    <dbReference type="NCBI Taxonomy" id="1628268"/>
    <lineage>
        <taxon>Eukaryota</taxon>
        <taxon>Sar</taxon>
        <taxon>Alveolata</taxon>
        <taxon>Dinophyceae</taxon>
        <taxon>Suessiales</taxon>
        <taxon>Symbiodiniaceae</taxon>
        <taxon>Symbiodinium</taxon>
    </lineage>
</organism>
<dbReference type="Proteomes" id="UP000601435">
    <property type="component" value="Unassembled WGS sequence"/>
</dbReference>
<keyword evidence="2" id="KW-1185">Reference proteome</keyword>
<comment type="caution">
    <text evidence="1">The sequence shown here is derived from an EMBL/GenBank/DDBJ whole genome shotgun (WGS) entry which is preliminary data.</text>
</comment>
<gene>
    <name evidence="1" type="primary">set5</name>
    <name evidence="1" type="ORF">SNEC2469_LOCUS2953</name>
</gene>
<evidence type="ECO:0000313" key="1">
    <source>
        <dbReference type="EMBL" id="CAE7222950.1"/>
    </source>
</evidence>
<feature type="non-terminal residue" evidence="1">
    <location>
        <position position="106"/>
    </location>
</feature>
<evidence type="ECO:0000313" key="2">
    <source>
        <dbReference type="Proteomes" id="UP000601435"/>
    </source>
</evidence>
<name>A0A812K5Q2_9DINO</name>
<sequence>MKATDLLEMALQAPEEEQVVRRVGRKSILRIWLSSLCFLELAMLLCYVERFYGRWRQQPGAGAKALARSRCSPTSPAANRRPRAVLWTWRFVAAWMDASGSTQCRT</sequence>
<protein>
    <submittedName>
        <fullName evidence="1">Set5 protein</fullName>
    </submittedName>
</protein>
<accession>A0A812K5Q2</accession>
<reference evidence="1" key="1">
    <citation type="submission" date="2021-02" db="EMBL/GenBank/DDBJ databases">
        <authorList>
            <person name="Dougan E. K."/>
            <person name="Rhodes N."/>
            <person name="Thang M."/>
            <person name="Chan C."/>
        </authorList>
    </citation>
    <scope>NUCLEOTIDE SEQUENCE</scope>
</reference>
<dbReference type="OrthoDB" id="10388614at2759"/>
<dbReference type="AlphaFoldDB" id="A0A812K5Q2"/>
<proteinExistence type="predicted"/>